<dbReference type="KEGG" id="tmr:Tmar_1475"/>
<evidence type="ECO:0000313" key="1">
    <source>
        <dbReference type="EMBL" id="ADU51588.1"/>
    </source>
</evidence>
<dbReference type="OrthoDB" id="6193532at2"/>
<dbReference type="AlphaFoldDB" id="E6SGD6"/>
<proteinExistence type="predicted"/>
<dbReference type="Gene3D" id="3.90.1710.10">
    <property type="entry name" value="Enterococcus faecalis V583 domain"/>
    <property type="match status" value="1"/>
</dbReference>
<reference evidence="2" key="2">
    <citation type="journal article" date="2010" name="Stand. Genomic Sci.">
        <title>Complete genome sequence of Thermaerobacter marianensis type strain (7p75aT).</title>
        <authorList>
            <person name="Han C."/>
            <person name="Gu W."/>
            <person name="Zhang X."/>
            <person name="Lapidus A."/>
            <person name="Nolan M."/>
            <person name="Copeland A."/>
            <person name="Lucas S."/>
            <person name="Glavina Del Rio T."/>
            <person name="Tice H."/>
            <person name="Cheng J."/>
            <person name="Tapia R."/>
            <person name="Goodwin L."/>
            <person name="Pitluck S."/>
            <person name="Pagani I."/>
            <person name="Ivanova N."/>
            <person name="Mavromatis K."/>
            <person name="Mikhailova N."/>
            <person name="Pati A."/>
            <person name="Chen A."/>
            <person name="Palaniappan K."/>
            <person name="Land M."/>
            <person name="Hauser L."/>
            <person name="Chang Y."/>
            <person name="Jeffries C."/>
            <person name="Schneider S."/>
            <person name="Rohde M."/>
            <person name="Goker M."/>
            <person name="Pukall R."/>
            <person name="Woyke T."/>
            <person name="Bristow J."/>
            <person name="Eisen J."/>
            <person name="Markowitz V."/>
            <person name="Hugenholtz P."/>
            <person name="Kyrpides N."/>
            <person name="Klenk H."/>
            <person name="Detter J."/>
        </authorList>
    </citation>
    <scope>NUCLEOTIDE SEQUENCE [LARGE SCALE GENOMIC DNA]</scope>
    <source>
        <strain evidence="2">ATCC 700841 / DSM 12885 / JCM 10246 / 7p75a</strain>
    </source>
</reference>
<dbReference type="RefSeq" id="WP_013495892.1">
    <property type="nucleotide sequence ID" value="NC_014831.1"/>
</dbReference>
<evidence type="ECO:0008006" key="3">
    <source>
        <dbReference type="Google" id="ProtNLM"/>
    </source>
</evidence>
<organism evidence="1 2">
    <name type="scientific">Thermaerobacter marianensis (strain ATCC 700841 / DSM 12885 / JCM 10246 / 7p75a)</name>
    <dbReference type="NCBI Taxonomy" id="644966"/>
    <lineage>
        <taxon>Bacteria</taxon>
        <taxon>Bacillati</taxon>
        <taxon>Bacillota</taxon>
        <taxon>Clostridia</taxon>
        <taxon>Eubacteriales</taxon>
        <taxon>Clostridiales Family XVII. Incertae Sedis</taxon>
        <taxon>Thermaerobacter</taxon>
    </lineage>
</organism>
<dbReference type="InterPro" id="IPR009499">
    <property type="entry name" value="AllG-like"/>
</dbReference>
<dbReference type="Proteomes" id="UP000008915">
    <property type="component" value="Chromosome"/>
</dbReference>
<dbReference type="InterPro" id="IPR024033">
    <property type="entry name" value="OXTCase_su_AllG_h-dom"/>
</dbReference>
<dbReference type="EMBL" id="CP002344">
    <property type="protein sequence ID" value="ADU51588.1"/>
    <property type="molecule type" value="Genomic_DNA"/>
</dbReference>
<protein>
    <recommendedName>
        <fullName evidence="3">DUF1116 domain-containing protein</fullName>
    </recommendedName>
</protein>
<dbReference type="Gene3D" id="3.90.1700.10">
    <property type="entry name" value="v583 domain like"/>
    <property type="match status" value="1"/>
</dbReference>
<sequence>MVSVDQANAEALRRILAARPVLVGVAPAAEVIPGLEEGVILHAGPPITWDRMSGPLRGAVIGGIRFEGWARTEAEAVALVEKGQIRFDSCHHHQAVGPMAGVTTPSMPVYVVENRAFGNRAFCNLNEGLGKVLRYGAYSEEVLRRLAWMRDVLGPALAAALERMPDGLDLKHLIAQALHMGDEGHNRNKAGSALLLRALAPALTRTGLTGQPGYGQRVAEVLDFLATNEMTALNVVMAACKATMDPAHGIPGSSVVTAMARNGTDFGIRVSGLGDRWFTAPSRVPQGLYFPGFKAEDANPDIGDSTITETAGLGGFAMAAAPAIVQFVGGSPRDALQATLDMYAITVGENPAFGIPVLDFRGTPTGIDIRKVVETGLLPRVNTGIAHKDAGIGQIGAGLVEPPMECFEEAIVALAEAVGPAGQDTTTT</sequence>
<dbReference type="Gene3D" id="1.10.10.660">
    <property type="entry name" value="conserved protein of unknown function from Enterococcus faecalis V583"/>
    <property type="match status" value="1"/>
</dbReference>
<gene>
    <name evidence="1" type="ordered locus">Tmar_1475</name>
</gene>
<evidence type="ECO:0000313" key="2">
    <source>
        <dbReference type="Proteomes" id="UP000008915"/>
    </source>
</evidence>
<name>E6SGD6_THEM7</name>
<reference evidence="1 2" key="1">
    <citation type="journal article" date="2010" name="Stand. Genomic Sci.">
        <title>Complete genome sequence of Thermaerobacter marianensis type strain (7p75a).</title>
        <authorList>
            <person name="Han C."/>
            <person name="Gu W."/>
            <person name="Zhang X."/>
            <person name="Lapidus A."/>
            <person name="Nolan M."/>
            <person name="Copeland A."/>
            <person name="Lucas S."/>
            <person name="Del Rio T.G."/>
            <person name="Tice H."/>
            <person name="Cheng J.F."/>
            <person name="Tapia R."/>
            <person name="Goodwin L."/>
            <person name="Pitluck S."/>
            <person name="Pagani I."/>
            <person name="Ivanova N."/>
            <person name="Mavromatis K."/>
            <person name="Mikhailova N."/>
            <person name="Pati A."/>
            <person name="Chen A."/>
            <person name="Palaniappan K."/>
            <person name="Land M."/>
            <person name="Hauser L."/>
            <person name="Chang Y.J."/>
            <person name="Jeffries C.D."/>
            <person name="Schneider S."/>
            <person name="Rohde M."/>
            <person name="Goker M."/>
            <person name="Pukall R."/>
            <person name="Woyke T."/>
            <person name="Bristow J."/>
            <person name="Eisen J.A."/>
            <person name="Markowitz V."/>
            <person name="Hugenholtz P."/>
            <person name="Kyrpides N.C."/>
            <person name="Klenk H.P."/>
            <person name="Detter J.C."/>
        </authorList>
    </citation>
    <scope>NUCLEOTIDE SEQUENCE [LARGE SCALE GENOMIC DNA]</scope>
    <source>
        <strain evidence="2">ATCC 700841 / DSM 12885 / JCM 10246 / 7p75a</strain>
    </source>
</reference>
<keyword evidence="2" id="KW-1185">Reference proteome</keyword>
<dbReference type="STRING" id="644966.Tmar_1475"/>
<dbReference type="HOGENOM" id="CLU_036192_0_0_9"/>
<accession>E6SGD6</accession>
<dbReference type="eggNOG" id="COG0074">
    <property type="taxonomic scope" value="Bacteria"/>
</dbReference>
<dbReference type="Pfam" id="PF06545">
    <property type="entry name" value="AllG"/>
    <property type="match status" value="1"/>
</dbReference>